<reference evidence="1 2" key="1">
    <citation type="submission" date="2024-09" db="EMBL/GenBank/DDBJ databases">
        <authorList>
            <person name="Sun Q."/>
            <person name="Mori K."/>
        </authorList>
    </citation>
    <scope>NUCLEOTIDE SEQUENCE [LARGE SCALE GENOMIC DNA]</scope>
    <source>
        <strain evidence="1 2">TBRC 4938</strain>
    </source>
</reference>
<dbReference type="Pfam" id="PF11000">
    <property type="entry name" value="DUF2840"/>
    <property type="match status" value="1"/>
</dbReference>
<dbReference type="InterPro" id="IPR021263">
    <property type="entry name" value="DUF2840"/>
</dbReference>
<sequence length="165" mass="18762">MKGGTSSPRTLVHLTWREKRIEQRIHFGRIAEAQHIDRHRCVVGFDPGAIFAFVRWAANDYGTVVSRIDILRAVASGESYQTVPLVNPGGEILLRIHGWPKVEAVLNAVDRVEALGIDPADVAPDHWRHIHNRLIVNEPFGTYTRQQHRAWLMRREISAPQGDRP</sequence>
<proteinExistence type="predicted"/>
<evidence type="ECO:0000313" key="1">
    <source>
        <dbReference type="EMBL" id="MFB9948896.1"/>
    </source>
</evidence>
<accession>A0ABV6AE55</accession>
<evidence type="ECO:0000313" key="2">
    <source>
        <dbReference type="Proteomes" id="UP001589692"/>
    </source>
</evidence>
<comment type="caution">
    <text evidence="1">The sequence shown here is derived from an EMBL/GenBank/DDBJ whole genome shotgun (WGS) entry which is preliminary data.</text>
</comment>
<keyword evidence="2" id="KW-1185">Reference proteome</keyword>
<gene>
    <name evidence="1" type="ORF">ACFFP0_08555</name>
</gene>
<protein>
    <submittedName>
        <fullName evidence="1">DUF2840 domain-containing protein</fullName>
    </submittedName>
</protein>
<name>A0ABV6AE55_9HYPH</name>
<organism evidence="1 2">
    <name type="scientific">Rhizobium puerariae</name>
    <dbReference type="NCBI Taxonomy" id="1585791"/>
    <lineage>
        <taxon>Bacteria</taxon>
        <taxon>Pseudomonadati</taxon>
        <taxon>Pseudomonadota</taxon>
        <taxon>Alphaproteobacteria</taxon>
        <taxon>Hyphomicrobiales</taxon>
        <taxon>Rhizobiaceae</taxon>
        <taxon>Rhizobium/Agrobacterium group</taxon>
        <taxon>Rhizobium</taxon>
    </lineage>
</organism>
<dbReference type="Proteomes" id="UP001589692">
    <property type="component" value="Unassembled WGS sequence"/>
</dbReference>
<dbReference type="RefSeq" id="WP_377259015.1">
    <property type="nucleotide sequence ID" value="NZ_JBHMAA010000010.1"/>
</dbReference>
<dbReference type="EMBL" id="JBHMAA010000010">
    <property type="protein sequence ID" value="MFB9948896.1"/>
    <property type="molecule type" value="Genomic_DNA"/>
</dbReference>